<evidence type="ECO:0000256" key="1">
    <source>
        <dbReference type="ARBA" id="ARBA00023098"/>
    </source>
</evidence>
<dbReference type="GO" id="GO:0016042">
    <property type="term" value="P:lipid catabolic process"/>
    <property type="evidence" value="ECO:0007669"/>
    <property type="project" value="UniProtKB-UniRule"/>
</dbReference>
<feature type="transmembrane region" description="Helical" evidence="4">
    <location>
        <begin position="1106"/>
        <end position="1126"/>
    </location>
</feature>
<reference evidence="6" key="1">
    <citation type="submission" date="2024-05" db="EMBL/GenBank/DDBJ databases">
        <title>The Natural Products Discovery Center: Release of the First 8490 Sequenced Strains for Exploring Actinobacteria Biosynthetic Diversity.</title>
        <authorList>
            <person name="Kalkreuter E."/>
            <person name="Kautsar S.A."/>
            <person name="Yang D."/>
            <person name="Bader C.D."/>
            <person name="Teijaro C.N."/>
            <person name="Fluegel L."/>
            <person name="Davis C.M."/>
            <person name="Simpson J.R."/>
            <person name="Lauterbach L."/>
            <person name="Steele A.D."/>
            <person name="Gui C."/>
            <person name="Meng S."/>
            <person name="Li G."/>
            <person name="Viehrig K."/>
            <person name="Ye F."/>
            <person name="Su P."/>
            <person name="Kiefer A.F."/>
            <person name="Nichols A."/>
            <person name="Cepeda A.J."/>
            <person name="Yan W."/>
            <person name="Fan B."/>
            <person name="Jiang Y."/>
            <person name="Adhikari A."/>
            <person name="Zheng C.-J."/>
            <person name="Schuster L."/>
            <person name="Cowan T.M."/>
            <person name="Smanski M.J."/>
            <person name="Chevrette M.G."/>
            <person name="de Carvalho L.P.S."/>
            <person name="Shen B."/>
        </authorList>
    </citation>
    <scope>NUCLEOTIDE SEQUENCE</scope>
    <source>
        <strain evidence="6">NPDC080035</strain>
    </source>
</reference>
<feature type="compositionally biased region" description="Basic and acidic residues" evidence="3">
    <location>
        <begin position="12"/>
        <end position="25"/>
    </location>
</feature>
<feature type="transmembrane region" description="Helical" evidence="4">
    <location>
        <begin position="954"/>
        <end position="974"/>
    </location>
</feature>
<protein>
    <submittedName>
        <fullName evidence="6">DUF3376 domain-containing protein</fullName>
    </submittedName>
</protein>
<feature type="transmembrane region" description="Helical" evidence="4">
    <location>
        <begin position="1239"/>
        <end position="1264"/>
    </location>
</feature>
<gene>
    <name evidence="6" type="ORF">AAME72_14385</name>
</gene>
<proteinExistence type="predicted"/>
<dbReference type="PROSITE" id="PS51635">
    <property type="entry name" value="PNPLA"/>
    <property type="match status" value="1"/>
</dbReference>
<keyword evidence="1 2" id="KW-0443">Lipid metabolism</keyword>
<feature type="region of interest" description="Disordered" evidence="3">
    <location>
        <begin position="1"/>
        <end position="71"/>
    </location>
</feature>
<dbReference type="GO" id="GO:0016787">
    <property type="term" value="F:hydrolase activity"/>
    <property type="evidence" value="ECO:0007669"/>
    <property type="project" value="UniProtKB-UniRule"/>
</dbReference>
<keyword evidence="2" id="KW-0442">Lipid degradation</keyword>
<feature type="compositionally biased region" description="Low complexity" evidence="3">
    <location>
        <begin position="1"/>
        <end position="11"/>
    </location>
</feature>
<feature type="transmembrane region" description="Helical" evidence="4">
    <location>
        <begin position="1007"/>
        <end position="1028"/>
    </location>
</feature>
<sequence length="1295" mass="141047">MATSEAAPGARGPRDRAEPGDRTVFELDLGGAFPNSLAPGSDRPTRPPLRRQVPDLDAQAPRGDREREFEPAHQRTLRLALAMRGGVSLAVWIGGAVAEIDLWRRLRIRRRTSDGTVVALYIPPGADDAELDEDVYHRVLMYARLLDSAQFDSVEVDVQAGASAGGLNAVMYACAQRAGADVDQLLDTWVDVGGIWSLMQRPGFHSVSSVLRGDTYFFPKVLGALHDFYAGPRNPLHRADRLTVDLSATVADSEDAVDRGTKEGRGHFHFVASPDQPSVRERGRAIPAPGSATRDADLARLALAARTTSSFPGAFEPALIFSRETGQRESKIRGGDDSVDMTYAFHAHRTGWAHPFRVVDGGVLDNIPIDRAFRAIRNTASEVNTSRAMLYLDPDPPAQPLRSVRALRYGPITQDEPRGPRSLMVRRYTDRQSTFFAAISAGRGKRGISESGADEEDAIEQYRLDLLLDRARTQALTPMSTMRPGRYPQAAARSAYLQYRASSDPQVLSAVLINPSLWQLSTNLPTREVWRGWNEEERSALPDCFARGYQRLESPASLFPPAGSASHDTPQEGARAILIGPQALLDAARSGLAWVRSLEELTGALNEAPLRRQRLDRLSKGDPLRSLAALRRRLYSVLSAAVDARDRCFRAALTAADQVRGTATESRRSLDRAAEHLRDGWLAASVAEAPLLRARWSDLDDAVAALRVLSGARKKGAAAVEWSRQPWSGVPQRYSGFTAVDLAPFAAAMGIPEAVPQLTYWKITADERPAHPERYGTLHSRRLRLATSAALTLRKEDLDREVTAMLFSDQSLTADDKLAGTSLFHFAGFLSEAWRANDWWWGRLDAAAGMIRFISSMIPPATEETPSPGSDRTRIRPEPRVAYAQDSVLCQAANATKVRPFRTSLPTNPSPDRIREAFTLGADTMADMRPGYVFAVLSRGIRVTSRALAGSLGFWERAIIVLLRPLLLFAAVVLNPLREALIAAVLGVSIALIGGTLVATGSGPDGAAITVGLALVVVGALLLLRGVVRPIRSWRRVSGAVGDLEDMPDEARREFAKYRRSALTQGWAYAVASLVTLGIAAGALVVVPHLELWRASWNHGRAGMSVSFWILLVSGIVLAFRAGVRFHAPNESPHRKALYWWGFVIYLAWIVLVLELPWLHPGAAAPEQSVPVDIRDAGLPVAVMIGAAGVAVALLLTWGWLGFRGGWRPLLINSITVSLLAGAGAFLSSWLLIDSGLTHAGTLVATLVIVLVTLFVWGTLLWWIPEIPEGRSPTWRIPGAGSELRKGIADQATAD</sequence>
<feature type="active site" description="Proton acceptor" evidence="2">
    <location>
        <position position="360"/>
    </location>
</feature>
<dbReference type="RefSeq" id="WP_348787238.1">
    <property type="nucleotide sequence ID" value="NZ_CP157390.1"/>
</dbReference>
<dbReference type="Pfam" id="PF11856">
    <property type="entry name" value="DUF3376"/>
    <property type="match status" value="1"/>
</dbReference>
<organism evidence="6">
    <name type="scientific">Leifsonia sp. NPDC080035</name>
    <dbReference type="NCBI Taxonomy" id="3143936"/>
    <lineage>
        <taxon>Bacteria</taxon>
        <taxon>Bacillati</taxon>
        <taxon>Actinomycetota</taxon>
        <taxon>Actinomycetes</taxon>
        <taxon>Micrococcales</taxon>
        <taxon>Microbacteriaceae</taxon>
        <taxon>Leifsonia</taxon>
    </lineage>
</organism>
<feature type="transmembrane region" description="Helical" evidence="4">
    <location>
        <begin position="1179"/>
        <end position="1203"/>
    </location>
</feature>
<feature type="transmembrane region" description="Helical" evidence="4">
    <location>
        <begin position="1210"/>
        <end position="1233"/>
    </location>
</feature>
<evidence type="ECO:0000256" key="2">
    <source>
        <dbReference type="PROSITE-ProRule" id="PRU01161"/>
    </source>
</evidence>
<feature type="short sequence motif" description="DGA/G" evidence="2">
    <location>
        <begin position="360"/>
        <end position="362"/>
    </location>
</feature>
<name>A0AAU7G9S5_9MICO</name>
<feature type="domain" description="PNPLA" evidence="5">
    <location>
        <begin position="81"/>
        <end position="373"/>
    </location>
</feature>
<dbReference type="SUPFAM" id="SSF52151">
    <property type="entry name" value="FabD/lysophospholipase-like"/>
    <property type="match status" value="1"/>
</dbReference>
<evidence type="ECO:0000256" key="4">
    <source>
        <dbReference type="SAM" id="Phobius"/>
    </source>
</evidence>
<feature type="compositionally biased region" description="Basic and acidic residues" evidence="3">
    <location>
        <begin position="62"/>
        <end position="71"/>
    </location>
</feature>
<dbReference type="InterPro" id="IPR016035">
    <property type="entry name" value="Acyl_Trfase/lysoPLipase"/>
</dbReference>
<accession>A0AAU7G9S5</accession>
<feature type="short sequence motif" description="GXSXG" evidence="2">
    <location>
        <begin position="161"/>
        <end position="165"/>
    </location>
</feature>
<keyword evidence="4" id="KW-0472">Membrane</keyword>
<feature type="transmembrane region" description="Helical" evidence="4">
    <location>
        <begin position="1067"/>
        <end position="1086"/>
    </location>
</feature>
<evidence type="ECO:0000313" key="6">
    <source>
        <dbReference type="EMBL" id="XBM47264.1"/>
    </source>
</evidence>
<keyword evidence="4" id="KW-1133">Transmembrane helix</keyword>
<comment type="caution">
    <text evidence="2">Lacks conserved residue(s) required for the propagation of feature annotation.</text>
</comment>
<feature type="active site" description="Nucleophile" evidence="2">
    <location>
        <position position="163"/>
    </location>
</feature>
<evidence type="ECO:0000259" key="5">
    <source>
        <dbReference type="PROSITE" id="PS51635"/>
    </source>
</evidence>
<keyword evidence="4" id="KW-0812">Transmembrane</keyword>
<dbReference type="Gene3D" id="3.40.1090.10">
    <property type="entry name" value="Cytosolic phospholipase A2 catalytic domain"/>
    <property type="match status" value="1"/>
</dbReference>
<dbReference type="InterPro" id="IPR024282">
    <property type="entry name" value="DUF3376"/>
</dbReference>
<feature type="transmembrane region" description="Helical" evidence="4">
    <location>
        <begin position="1138"/>
        <end position="1159"/>
    </location>
</feature>
<dbReference type="Pfam" id="PF01734">
    <property type="entry name" value="Patatin"/>
    <property type="match status" value="1"/>
</dbReference>
<dbReference type="InterPro" id="IPR002641">
    <property type="entry name" value="PNPLA_dom"/>
</dbReference>
<feature type="transmembrane region" description="Helical" evidence="4">
    <location>
        <begin position="981"/>
        <end position="1001"/>
    </location>
</feature>
<keyword evidence="2" id="KW-0378">Hydrolase</keyword>
<evidence type="ECO:0000256" key="3">
    <source>
        <dbReference type="SAM" id="MobiDB-lite"/>
    </source>
</evidence>
<dbReference type="EMBL" id="CP157390">
    <property type="protein sequence ID" value="XBM47264.1"/>
    <property type="molecule type" value="Genomic_DNA"/>
</dbReference>